<feature type="coiled-coil region" evidence="1">
    <location>
        <begin position="193"/>
        <end position="220"/>
    </location>
</feature>
<feature type="transmembrane region" description="Helical" evidence="2">
    <location>
        <begin position="264"/>
        <end position="286"/>
    </location>
</feature>
<dbReference type="Proteomes" id="UP001596997">
    <property type="component" value="Unassembled WGS sequence"/>
</dbReference>
<keyword evidence="2" id="KW-0812">Transmembrane</keyword>
<keyword evidence="5" id="KW-1185">Reference proteome</keyword>
<evidence type="ECO:0000259" key="3">
    <source>
        <dbReference type="Pfam" id="PF14257"/>
    </source>
</evidence>
<accession>A0ABW3I4C2</accession>
<keyword evidence="2" id="KW-0472">Membrane</keyword>
<evidence type="ECO:0000256" key="2">
    <source>
        <dbReference type="SAM" id="Phobius"/>
    </source>
</evidence>
<sequence>MNANKFITGFFLMGIILINHSCSKNSNNESVMKQEVELISFEEETSLEGINPNTMDISNNEKKQKSITTDFTPNNLKIIKSADTKYKVKDISKASKEIKNLVLANNGYVSEMRFTNSSYSKQNVFVIKVPNYQFDGLLEKISSSAIKIDYENITTQDVTEAYIDAESRLKTKLKVKKRYEEILRTKAYKVTDLLEVEEKINDIQEEIEAVQGKLNFMKNKVYLSTINIELYEESKTLVHNEENDNKFSKEINKAMNFGLEIIKVFLLAMVYIWPILLLLILIYIAYRRKRK</sequence>
<name>A0ABW3I4C2_9FLAO</name>
<keyword evidence="2" id="KW-1133">Transmembrane helix</keyword>
<comment type="caution">
    <text evidence="4">The sequence shown here is derived from an EMBL/GenBank/DDBJ whole genome shotgun (WGS) entry which is preliminary data.</text>
</comment>
<evidence type="ECO:0000256" key="1">
    <source>
        <dbReference type="SAM" id="Coils"/>
    </source>
</evidence>
<proteinExistence type="predicted"/>
<organism evidence="4 5">
    <name type="scientific">Pseudofulvibacter geojedonensis</name>
    <dbReference type="NCBI Taxonomy" id="1123758"/>
    <lineage>
        <taxon>Bacteria</taxon>
        <taxon>Pseudomonadati</taxon>
        <taxon>Bacteroidota</taxon>
        <taxon>Flavobacteriia</taxon>
        <taxon>Flavobacteriales</taxon>
        <taxon>Flavobacteriaceae</taxon>
        <taxon>Pseudofulvibacter</taxon>
    </lineage>
</organism>
<evidence type="ECO:0000313" key="4">
    <source>
        <dbReference type="EMBL" id="MFD0964724.1"/>
    </source>
</evidence>
<dbReference type="InterPro" id="IPR025645">
    <property type="entry name" value="DUF4349"/>
</dbReference>
<gene>
    <name evidence="4" type="ORF">ACFQ1O_11985</name>
</gene>
<reference evidence="5" key="1">
    <citation type="journal article" date="2019" name="Int. J. Syst. Evol. Microbiol.">
        <title>The Global Catalogue of Microorganisms (GCM) 10K type strain sequencing project: providing services to taxonomists for standard genome sequencing and annotation.</title>
        <authorList>
            <consortium name="The Broad Institute Genomics Platform"/>
            <consortium name="The Broad Institute Genome Sequencing Center for Infectious Disease"/>
            <person name="Wu L."/>
            <person name="Ma J."/>
        </authorList>
    </citation>
    <scope>NUCLEOTIDE SEQUENCE [LARGE SCALE GENOMIC DNA]</scope>
    <source>
        <strain evidence="5">CCUG 62114</strain>
    </source>
</reference>
<keyword evidence="1" id="KW-0175">Coiled coil</keyword>
<feature type="domain" description="DUF4349" evidence="3">
    <location>
        <begin position="77"/>
        <end position="287"/>
    </location>
</feature>
<dbReference type="EMBL" id="JBHTJM010000010">
    <property type="protein sequence ID" value="MFD0964724.1"/>
    <property type="molecule type" value="Genomic_DNA"/>
</dbReference>
<protein>
    <submittedName>
        <fullName evidence="4">DUF4349 domain-containing protein</fullName>
    </submittedName>
</protein>
<dbReference type="Pfam" id="PF14257">
    <property type="entry name" value="DUF4349"/>
    <property type="match status" value="1"/>
</dbReference>
<evidence type="ECO:0000313" key="5">
    <source>
        <dbReference type="Proteomes" id="UP001596997"/>
    </source>
</evidence>